<evidence type="ECO:0008006" key="4">
    <source>
        <dbReference type="Google" id="ProtNLM"/>
    </source>
</evidence>
<name>A0A162C4K8_9CRUS</name>
<keyword evidence="3" id="KW-1185">Reference proteome</keyword>
<proteinExistence type="predicted"/>
<evidence type="ECO:0000256" key="1">
    <source>
        <dbReference type="SAM" id="SignalP"/>
    </source>
</evidence>
<dbReference type="AlphaFoldDB" id="A0A162C4K8"/>
<organism evidence="2 3">
    <name type="scientific">Daphnia magna</name>
    <dbReference type="NCBI Taxonomy" id="35525"/>
    <lineage>
        <taxon>Eukaryota</taxon>
        <taxon>Metazoa</taxon>
        <taxon>Ecdysozoa</taxon>
        <taxon>Arthropoda</taxon>
        <taxon>Crustacea</taxon>
        <taxon>Branchiopoda</taxon>
        <taxon>Diplostraca</taxon>
        <taxon>Cladocera</taxon>
        <taxon>Anomopoda</taxon>
        <taxon>Daphniidae</taxon>
        <taxon>Daphnia</taxon>
    </lineage>
</organism>
<gene>
    <name evidence="2" type="ORF">APZ42_002687</name>
</gene>
<dbReference type="Proteomes" id="UP000076858">
    <property type="component" value="Unassembled WGS sequence"/>
</dbReference>
<dbReference type="EMBL" id="LRGB01008316">
    <property type="protein sequence ID" value="KZS00851.1"/>
    <property type="molecule type" value="Genomic_DNA"/>
</dbReference>
<feature type="signal peptide" evidence="1">
    <location>
        <begin position="1"/>
        <end position="21"/>
    </location>
</feature>
<accession>A0A162C4K8</accession>
<protein>
    <recommendedName>
        <fullName evidence="4">Secreted protein</fullName>
    </recommendedName>
</protein>
<sequence>MEMALVFFLFMLLLSVDPETALPGRLLSIQFFFWGGGGRHQNPLFSLSVWGTRDRKGGSNNTRRRLGYDFNYDGIVDFTVWLCHFRGKCPFNLCDHNRHNERVFFFFLAKNI</sequence>
<evidence type="ECO:0000313" key="2">
    <source>
        <dbReference type="EMBL" id="KZS00851.1"/>
    </source>
</evidence>
<evidence type="ECO:0000313" key="3">
    <source>
        <dbReference type="Proteomes" id="UP000076858"/>
    </source>
</evidence>
<keyword evidence="1" id="KW-0732">Signal</keyword>
<feature type="chain" id="PRO_5007832396" description="Secreted protein" evidence="1">
    <location>
        <begin position="22"/>
        <end position="112"/>
    </location>
</feature>
<reference evidence="2 3" key="1">
    <citation type="submission" date="2016-03" db="EMBL/GenBank/DDBJ databases">
        <title>EvidentialGene: Evidence-directed Construction of Genes on Genomes.</title>
        <authorList>
            <person name="Gilbert D.G."/>
            <person name="Choi J.-H."/>
            <person name="Mockaitis K."/>
            <person name="Colbourne J."/>
            <person name="Pfrender M."/>
        </authorList>
    </citation>
    <scope>NUCLEOTIDE SEQUENCE [LARGE SCALE GENOMIC DNA]</scope>
    <source>
        <strain evidence="2 3">Xinb3</strain>
        <tissue evidence="2">Complete organism</tissue>
    </source>
</reference>
<comment type="caution">
    <text evidence="2">The sequence shown here is derived from an EMBL/GenBank/DDBJ whole genome shotgun (WGS) entry which is preliminary data.</text>
</comment>